<keyword evidence="3" id="KW-1185">Reference proteome</keyword>
<dbReference type="Gene3D" id="3.40.50.300">
    <property type="entry name" value="P-loop containing nucleotide triphosphate hydrolases"/>
    <property type="match status" value="1"/>
</dbReference>
<dbReference type="SUPFAM" id="SSF52540">
    <property type="entry name" value="P-loop containing nucleoside triphosphate hydrolases"/>
    <property type="match status" value="1"/>
</dbReference>
<feature type="transmembrane region" description="Helical" evidence="1">
    <location>
        <begin position="380"/>
        <end position="406"/>
    </location>
</feature>
<evidence type="ECO:0008006" key="4">
    <source>
        <dbReference type="Google" id="ProtNLM"/>
    </source>
</evidence>
<protein>
    <recommendedName>
        <fullName evidence="4">G domain-containing protein</fullName>
    </recommendedName>
</protein>
<organism evidence="2 3">
    <name type="scientific">Apostasia shenzhenica</name>
    <dbReference type="NCBI Taxonomy" id="1088818"/>
    <lineage>
        <taxon>Eukaryota</taxon>
        <taxon>Viridiplantae</taxon>
        <taxon>Streptophyta</taxon>
        <taxon>Embryophyta</taxon>
        <taxon>Tracheophyta</taxon>
        <taxon>Spermatophyta</taxon>
        <taxon>Magnoliopsida</taxon>
        <taxon>Liliopsida</taxon>
        <taxon>Asparagales</taxon>
        <taxon>Orchidaceae</taxon>
        <taxon>Apostasioideae</taxon>
        <taxon>Apostasia</taxon>
    </lineage>
</organism>
<evidence type="ECO:0000256" key="1">
    <source>
        <dbReference type="SAM" id="Phobius"/>
    </source>
</evidence>
<dbReference type="PANTHER" id="PTHR14241:SF24">
    <property type="entry name" value="G DOMAIN-CONTAINING PROTEIN"/>
    <property type="match status" value="1"/>
</dbReference>
<keyword evidence="1" id="KW-0472">Membrane</keyword>
<proteinExistence type="predicted"/>
<keyword evidence="1" id="KW-1133">Transmembrane helix</keyword>
<dbReference type="PANTHER" id="PTHR14241">
    <property type="entry name" value="INTERFERON-INDUCED PROTEIN 44"/>
    <property type="match status" value="1"/>
</dbReference>
<dbReference type="STRING" id="1088818.A0A2I0AHA8"/>
<accession>A0A2I0AHA8</accession>
<evidence type="ECO:0000313" key="2">
    <source>
        <dbReference type="EMBL" id="PKA54943.1"/>
    </source>
</evidence>
<dbReference type="EMBL" id="KZ451982">
    <property type="protein sequence ID" value="PKA54943.1"/>
    <property type="molecule type" value="Genomic_DNA"/>
</dbReference>
<dbReference type="InterPro" id="IPR027417">
    <property type="entry name" value="P-loop_NTPase"/>
</dbReference>
<dbReference type="OrthoDB" id="740966at2759"/>
<name>A0A2I0AHA8_9ASPA</name>
<reference evidence="2 3" key="1">
    <citation type="journal article" date="2017" name="Nature">
        <title>The Apostasia genome and the evolution of orchids.</title>
        <authorList>
            <person name="Zhang G.Q."/>
            <person name="Liu K.W."/>
            <person name="Li Z."/>
            <person name="Lohaus R."/>
            <person name="Hsiao Y.Y."/>
            <person name="Niu S.C."/>
            <person name="Wang J.Y."/>
            <person name="Lin Y.C."/>
            <person name="Xu Q."/>
            <person name="Chen L.J."/>
            <person name="Yoshida K."/>
            <person name="Fujiwara S."/>
            <person name="Wang Z.W."/>
            <person name="Zhang Y.Q."/>
            <person name="Mitsuda N."/>
            <person name="Wang M."/>
            <person name="Liu G.H."/>
            <person name="Pecoraro L."/>
            <person name="Huang H.X."/>
            <person name="Xiao X.J."/>
            <person name="Lin M."/>
            <person name="Wu X.Y."/>
            <person name="Wu W.L."/>
            <person name="Chen Y.Y."/>
            <person name="Chang S.B."/>
            <person name="Sakamoto S."/>
            <person name="Ohme-Takagi M."/>
            <person name="Yagi M."/>
            <person name="Zeng S.J."/>
            <person name="Shen C.Y."/>
            <person name="Yeh C.M."/>
            <person name="Luo Y.B."/>
            <person name="Tsai W.C."/>
            <person name="Van de Peer Y."/>
            <person name="Liu Z.J."/>
        </authorList>
    </citation>
    <scope>NUCLEOTIDE SEQUENCE [LARGE SCALE GENOMIC DNA]</scope>
    <source>
        <strain evidence="3">cv. Shenzhen</strain>
        <tissue evidence="2">Stem</tissue>
    </source>
</reference>
<gene>
    <name evidence="2" type="ORF">AXF42_Ash000779</name>
</gene>
<dbReference type="Proteomes" id="UP000236161">
    <property type="component" value="Unassembled WGS sequence"/>
</dbReference>
<dbReference type="AlphaFoldDB" id="A0A2I0AHA8"/>
<evidence type="ECO:0000313" key="3">
    <source>
        <dbReference type="Proteomes" id="UP000236161"/>
    </source>
</evidence>
<keyword evidence="1" id="KW-0812">Transmembrane</keyword>
<sequence>MRGTVQPLRCDGGGGDGEGDFEAEDFFWWRSLPEFDGTGVGTTKAGKVKAATARKRVVREMERLAAAAAESLDEVRHRLLTYRPGDLWVPAGGLAKQDTDIPRVITLLLLGFTGVGKSSLVNLMYSVLGRSCFVPFAQSSSQADKDGHALCLEEHNVLRSMKNGFCVFDSPGLDYDRISDGLDEVSEWMEQGVRHRQPCRGYSSSSSPSTSYSTAPASATANCFMHRRVNCAIVVAGLSELHKSLISGHLQPLDATRQLFHHPSIRETCSESLSRISSNSLMAKSSSSSSSTDDGPILVLTHGDELTAEERIKTRVTVCEYLGLPETAGVYDVPTVNEFSGWYANEFDPVTGYAVAEMIYRALVVADRSHPPKSGMKECLLAVISWVMCTLAAFFAFLSCCCSKLAKMNRDHQKTR</sequence>